<dbReference type="KEGG" id="mhd:Marky_1139"/>
<dbReference type="EMBL" id="CP002630">
    <property type="protein sequence ID" value="AEB11880.1"/>
    <property type="molecule type" value="Genomic_DNA"/>
</dbReference>
<dbReference type="Proteomes" id="UP000007030">
    <property type="component" value="Chromosome"/>
</dbReference>
<dbReference type="Pfam" id="PF13279">
    <property type="entry name" value="4HBT_2"/>
    <property type="match status" value="1"/>
</dbReference>
<comment type="similarity">
    <text evidence="1">Belongs to the 4-hydroxybenzoyl-CoA thioesterase family.</text>
</comment>
<protein>
    <submittedName>
        <fullName evidence="3">4-hydroxybenzoyl-CoA thioesterase</fullName>
    </submittedName>
</protein>
<dbReference type="RefSeq" id="WP_013703927.1">
    <property type="nucleotide sequence ID" value="NC_015387.1"/>
</dbReference>
<dbReference type="NCBIfam" id="TIGR00051">
    <property type="entry name" value="YbgC/FadM family acyl-CoA thioesterase"/>
    <property type="match status" value="1"/>
</dbReference>
<evidence type="ECO:0000313" key="4">
    <source>
        <dbReference type="Proteomes" id="UP000007030"/>
    </source>
</evidence>
<dbReference type="PANTHER" id="PTHR31793">
    <property type="entry name" value="4-HYDROXYBENZOYL-COA THIOESTERASE FAMILY MEMBER"/>
    <property type="match status" value="1"/>
</dbReference>
<dbReference type="InterPro" id="IPR029069">
    <property type="entry name" value="HotDog_dom_sf"/>
</dbReference>
<dbReference type="InterPro" id="IPR050563">
    <property type="entry name" value="4-hydroxybenzoyl-CoA_TE"/>
</dbReference>
<keyword evidence="4" id="KW-1185">Reference proteome</keyword>
<dbReference type="STRING" id="869210.Marky_1139"/>
<proteinExistence type="inferred from homology"/>
<keyword evidence="2" id="KW-0378">Hydrolase</keyword>
<reference evidence="3 4" key="1">
    <citation type="journal article" date="2012" name="Stand. Genomic Sci.">
        <title>Complete genome sequence of the aerobic, heterotroph Marinithermus hydrothermalis type strain (T1(T)) from a deep-sea hydrothermal vent chimney.</title>
        <authorList>
            <person name="Copeland A."/>
            <person name="Gu W."/>
            <person name="Yasawong M."/>
            <person name="Lapidus A."/>
            <person name="Lucas S."/>
            <person name="Deshpande S."/>
            <person name="Pagani I."/>
            <person name="Tapia R."/>
            <person name="Cheng J.F."/>
            <person name="Goodwin L.A."/>
            <person name="Pitluck S."/>
            <person name="Liolios K."/>
            <person name="Ivanova N."/>
            <person name="Mavromatis K."/>
            <person name="Mikhailova N."/>
            <person name="Pati A."/>
            <person name="Chen A."/>
            <person name="Palaniappan K."/>
            <person name="Land M."/>
            <person name="Pan C."/>
            <person name="Brambilla E.M."/>
            <person name="Rohde M."/>
            <person name="Tindall B.J."/>
            <person name="Sikorski J."/>
            <person name="Goker M."/>
            <person name="Detter J.C."/>
            <person name="Bristow J."/>
            <person name="Eisen J.A."/>
            <person name="Markowitz V."/>
            <person name="Hugenholtz P."/>
            <person name="Kyrpides N.C."/>
            <person name="Klenk H.P."/>
            <person name="Woyke T."/>
        </authorList>
    </citation>
    <scope>NUCLEOTIDE SEQUENCE [LARGE SCALE GENOMIC DNA]</scope>
    <source>
        <strain evidence="4">DSM 14884 / JCM 11576 / T1</strain>
    </source>
</reference>
<dbReference type="GO" id="GO:0047617">
    <property type="term" value="F:fatty acyl-CoA hydrolase activity"/>
    <property type="evidence" value="ECO:0007669"/>
    <property type="project" value="TreeGrafter"/>
</dbReference>
<sequence>MAGPKRVELPLEVRYAETDQMGVVHHAAYVVWLEAGRVRFLEEIGLPYAEVERQGWFFPVVELALSYRAPARFGDRVGVVCWLEAVTPRAVRFGYEVVREGRVLVRGYSRHVVTDREGRVVRMPEALVARLRAGMGRLEKTTADPEP</sequence>
<dbReference type="HOGENOM" id="CLU_101141_3_2_0"/>
<name>F2NP79_MARHT</name>
<dbReference type="Gene3D" id="3.10.129.10">
    <property type="entry name" value="Hotdog Thioesterase"/>
    <property type="match status" value="1"/>
</dbReference>
<accession>F2NP79</accession>
<gene>
    <name evidence="3" type="ordered locus">Marky_1139</name>
</gene>
<organism evidence="3 4">
    <name type="scientific">Marinithermus hydrothermalis (strain DSM 14884 / JCM 11576 / T1)</name>
    <dbReference type="NCBI Taxonomy" id="869210"/>
    <lineage>
        <taxon>Bacteria</taxon>
        <taxon>Thermotogati</taxon>
        <taxon>Deinococcota</taxon>
        <taxon>Deinococci</taxon>
        <taxon>Thermales</taxon>
        <taxon>Thermaceae</taxon>
        <taxon>Marinithermus</taxon>
    </lineage>
</organism>
<dbReference type="AlphaFoldDB" id="F2NP79"/>
<evidence type="ECO:0000313" key="3">
    <source>
        <dbReference type="EMBL" id="AEB11880.1"/>
    </source>
</evidence>
<evidence type="ECO:0000256" key="2">
    <source>
        <dbReference type="ARBA" id="ARBA00022801"/>
    </source>
</evidence>
<dbReference type="eggNOG" id="COG0824">
    <property type="taxonomic scope" value="Bacteria"/>
</dbReference>
<evidence type="ECO:0000256" key="1">
    <source>
        <dbReference type="ARBA" id="ARBA00005953"/>
    </source>
</evidence>
<dbReference type="InterPro" id="IPR006684">
    <property type="entry name" value="YbgC/YbaW"/>
</dbReference>
<dbReference type="SUPFAM" id="SSF54637">
    <property type="entry name" value="Thioesterase/thiol ester dehydrase-isomerase"/>
    <property type="match status" value="1"/>
</dbReference>
<dbReference type="PANTHER" id="PTHR31793:SF27">
    <property type="entry name" value="NOVEL THIOESTERASE SUPERFAMILY DOMAIN AND SAPOSIN A-TYPE DOMAIN CONTAINING PROTEIN (0610012H03RIK)"/>
    <property type="match status" value="1"/>
</dbReference>
<dbReference type="PIRSF" id="PIRSF003230">
    <property type="entry name" value="YbgC"/>
    <property type="match status" value="1"/>
</dbReference>
<dbReference type="CDD" id="cd00586">
    <property type="entry name" value="4HBT"/>
    <property type="match status" value="1"/>
</dbReference>